<evidence type="ECO:0000313" key="2">
    <source>
        <dbReference type="Proteomes" id="UP001597425"/>
    </source>
</evidence>
<reference evidence="2" key="1">
    <citation type="journal article" date="2019" name="Int. J. Syst. Evol. Microbiol.">
        <title>The Global Catalogue of Microorganisms (GCM) 10K type strain sequencing project: providing services to taxonomists for standard genome sequencing and annotation.</title>
        <authorList>
            <consortium name="The Broad Institute Genomics Platform"/>
            <consortium name="The Broad Institute Genome Sequencing Center for Infectious Disease"/>
            <person name="Wu L."/>
            <person name="Ma J."/>
        </authorList>
    </citation>
    <scope>NUCLEOTIDE SEQUENCE [LARGE SCALE GENOMIC DNA]</scope>
    <source>
        <strain evidence="2">KCTC 12848</strain>
    </source>
</reference>
<keyword evidence="2" id="KW-1185">Reference proteome</keyword>
<organism evidence="1 2">
    <name type="scientific">Microbulbifer halophilus</name>
    <dbReference type="NCBI Taxonomy" id="453963"/>
    <lineage>
        <taxon>Bacteria</taxon>
        <taxon>Pseudomonadati</taxon>
        <taxon>Pseudomonadota</taxon>
        <taxon>Gammaproteobacteria</taxon>
        <taxon>Cellvibrionales</taxon>
        <taxon>Microbulbiferaceae</taxon>
        <taxon>Microbulbifer</taxon>
    </lineage>
</organism>
<name>A0ABW5E7M4_9GAMM</name>
<dbReference type="Proteomes" id="UP001597425">
    <property type="component" value="Unassembled WGS sequence"/>
</dbReference>
<dbReference type="EMBL" id="JBHUJD010000004">
    <property type="protein sequence ID" value="MFD2309608.1"/>
    <property type="molecule type" value="Genomic_DNA"/>
</dbReference>
<evidence type="ECO:0000313" key="1">
    <source>
        <dbReference type="EMBL" id="MFD2309608.1"/>
    </source>
</evidence>
<dbReference type="RefSeq" id="WP_265720327.1">
    <property type="nucleotide sequence ID" value="NZ_JAPIVK010000002.1"/>
</dbReference>
<sequence>MEENYDGALISELGVKRYLKGRKDIQVSNINFFTRGAETEKAWKACNFGCHGPSYRNLIRPSSFGEFLQPIDETSPALAGIIDGVRHQTVGKAQRLGGGIKRTGEGLKLSGNEAFQNVGNENWAVYEFAQSSFDKLTSVELNSLDNPIFQIVTVIINEYTSVIPEWVLNDAHRDGAFILPDTIDTAWVLKAISLHLIEGVSREDLNEAVHLLNDPTQRLIGKQIGMRLASAIGAILASLVCKKLMAQSRGIDTVKRDLAKLRSQAKKANGSLGKTLLALLNAQGVLSRAGEASRRLQQTSPRIWHILRYRLNGANMVYFLVEPLLQEYIDRLSLLEKKPAEFAKVMTALVRDKQTRQIFFPGTAF</sequence>
<protein>
    <submittedName>
        <fullName evidence="1">Cellulose-binding protein</fullName>
    </submittedName>
</protein>
<accession>A0ABW5E7M4</accession>
<gene>
    <name evidence="1" type="ORF">ACFSKX_04185</name>
</gene>
<proteinExistence type="predicted"/>
<comment type="caution">
    <text evidence="1">The sequence shown here is derived from an EMBL/GenBank/DDBJ whole genome shotgun (WGS) entry which is preliminary data.</text>
</comment>